<dbReference type="Gene3D" id="3.30.70.100">
    <property type="match status" value="1"/>
</dbReference>
<reference evidence="5 6" key="1">
    <citation type="submission" date="2019-07" db="EMBL/GenBank/DDBJ databases">
        <title>Buchnera limit thermal tolerance of host aphids.</title>
        <authorList>
            <person name="Zhang B."/>
            <person name="Moran N."/>
        </authorList>
    </citation>
    <scope>NUCLEOTIDE SEQUENCE [LARGE SCALE GENOMIC DNA]</scope>
    <source>
        <strain evidence="5 6">Ago-UT1</strain>
    </source>
</reference>
<evidence type="ECO:0000256" key="4">
    <source>
        <dbReference type="HAMAP-Rule" id="MF_00469"/>
    </source>
</evidence>
<evidence type="ECO:0000256" key="1">
    <source>
        <dbReference type="ARBA" id="ARBA00022694"/>
    </source>
</evidence>
<dbReference type="CDD" id="cd01518">
    <property type="entry name" value="RHOD_YceA"/>
    <property type="match status" value="1"/>
</dbReference>
<organism evidence="5 6">
    <name type="scientific">Buchnera aphidicola</name>
    <name type="common">Aphis gossypii</name>
    <dbReference type="NCBI Taxonomy" id="98785"/>
    <lineage>
        <taxon>Bacteria</taxon>
        <taxon>Pseudomonadati</taxon>
        <taxon>Pseudomonadota</taxon>
        <taxon>Gammaproteobacteria</taxon>
        <taxon>Enterobacterales</taxon>
        <taxon>Erwiniaceae</taxon>
        <taxon>Buchnera</taxon>
    </lineage>
</organism>
<dbReference type="GO" id="GO:0006400">
    <property type="term" value="P:tRNA modification"/>
    <property type="evidence" value="ECO:0007669"/>
    <property type="project" value="UniProtKB-UniRule"/>
</dbReference>
<keyword evidence="1 4" id="KW-0819">tRNA processing</keyword>
<protein>
    <recommendedName>
        <fullName evidence="4">tRNA uridine(34) hydroxylase</fullName>
        <ecNumber evidence="4">1.14.-.-</ecNumber>
    </recommendedName>
    <alternativeName>
        <fullName evidence="4">tRNA hydroxylation protein O</fullName>
    </alternativeName>
</protein>
<comment type="similarity">
    <text evidence="4">Belongs to the TrhO family.</text>
</comment>
<dbReference type="InterPro" id="IPR040503">
    <property type="entry name" value="TRHO_N"/>
</dbReference>
<gene>
    <name evidence="4" type="primary">trhO</name>
    <name evidence="5" type="ORF">FQV32_02045</name>
</gene>
<dbReference type="SMART" id="SM00450">
    <property type="entry name" value="RHOD"/>
    <property type="match status" value="1"/>
</dbReference>
<dbReference type="EMBL" id="CP042426">
    <property type="protein sequence ID" value="QFQ32187.1"/>
    <property type="molecule type" value="Genomic_DNA"/>
</dbReference>
<dbReference type="OrthoDB" id="9778326at2"/>
<evidence type="ECO:0000256" key="3">
    <source>
        <dbReference type="ARBA" id="ARBA00045625"/>
    </source>
</evidence>
<dbReference type="InterPro" id="IPR001763">
    <property type="entry name" value="Rhodanese-like_dom"/>
</dbReference>
<dbReference type="InterPro" id="IPR036873">
    <property type="entry name" value="Rhodanese-like_dom_sf"/>
</dbReference>
<keyword evidence="5" id="KW-0808">Transferase</keyword>
<dbReference type="InterPro" id="IPR020936">
    <property type="entry name" value="TrhO"/>
</dbReference>
<dbReference type="Pfam" id="PF00581">
    <property type="entry name" value="Rhodanese"/>
    <property type="match status" value="1"/>
</dbReference>
<evidence type="ECO:0000313" key="6">
    <source>
        <dbReference type="Proteomes" id="UP000326914"/>
    </source>
</evidence>
<dbReference type="RefSeq" id="WP_158346477.1">
    <property type="nucleotide sequence ID" value="NZ_CP042426.1"/>
</dbReference>
<accession>A0A5J6ZC79</accession>
<name>A0A5J6ZC79_9GAMM</name>
<dbReference type="PANTHER" id="PTHR43846:SF1">
    <property type="entry name" value="TRNA URIDINE(34) HYDROXYLASE"/>
    <property type="match status" value="1"/>
</dbReference>
<dbReference type="InterPro" id="IPR022111">
    <property type="entry name" value="Rhodanese_C"/>
</dbReference>
<dbReference type="SUPFAM" id="SSF52821">
    <property type="entry name" value="Rhodanese/Cell cycle control phosphatase"/>
    <property type="match status" value="1"/>
</dbReference>
<dbReference type="NCBIfam" id="NF001133">
    <property type="entry name" value="PRK00142.1-1"/>
    <property type="match status" value="1"/>
</dbReference>
<dbReference type="EC" id="1.14.-.-" evidence="4"/>
<dbReference type="AlphaFoldDB" id="A0A5J6ZC79"/>
<evidence type="ECO:0000313" key="5">
    <source>
        <dbReference type="EMBL" id="QFQ32187.1"/>
    </source>
</evidence>
<comment type="function">
    <text evidence="3">Catalyzes oxygen-dependent 5-hydroxyuridine (ho5U) modification at position 34 in tRNAs, the first step in 5-carboxymethoxyuridine (cmo5U) biosynthesis. May be part of an alternate pathway, which is able to bypass cmo5U biogenesis in a subset of tRNAs under aerobic conditions.</text>
</comment>
<evidence type="ECO:0000256" key="2">
    <source>
        <dbReference type="ARBA" id="ARBA00023002"/>
    </source>
</evidence>
<comment type="catalytic activity">
    <reaction evidence="4">
        <text>uridine(34) in tRNA + AH2 + O2 = 5-hydroxyuridine(34) in tRNA + A + H2O</text>
        <dbReference type="Rhea" id="RHEA:64224"/>
        <dbReference type="Rhea" id="RHEA-COMP:11727"/>
        <dbReference type="Rhea" id="RHEA-COMP:13381"/>
        <dbReference type="ChEBI" id="CHEBI:13193"/>
        <dbReference type="ChEBI" id="CHEBI:15377"/>
        <dbReference type="ChEBI" id="CHEBI:15379"/>
        <dbReference type="ChEBI" id="CHEBI:17499"/>
        <dbReference type="ChEBI" id="CHEBI:65315"/>
        <dbReference type="ChEBI" id="CHEBI:136877"/>
    </reaction>
</comment>
<dbReference type="PANTHER" id="PTHR43846">
    <property type="entry name" value="UPF0176 PROTEIN YCEA"/>
    <property type="match status" value="1"/>
</dbReference>
<dbReference type="HAMAP" id="MF_00469">
    <property type="entry name" value="TrhO"/>
    <property type="match status" value="1"/>
</dbReference>
<proteinExistence type="inferred from homology"/>
<dbReference type="Proteomes" id="UP000326914">
    <property type="component" value="Chromosome"/>
</dbReference>
<dbReference type="GO" id="GO:0016740">
    <property type="term" value="F:transferase activity"/>
    <property type="evidence" value="ECO:0007669"/>
    <property type="project" value="UniProtKB-KW"/>
</dbReference>
<dbReference type="Gene3D" id="3.40.250.10">
    <property type="entry name" value="Rhodanese-like domain"/>
    <property type="match status" value="1"/>
</dbReference>
<dbReference type="Pfam" id="PF17773">
    <property type="entry name" value="UPF0176_N"/>
    <property type="match status" value="1"/>
</dbReference>
<dbReference type="Pfam" id="PF12368">
    <property type="entry name" value="Rhodanese_C"/>
    <property type="match status" value="1"/>
</dbReference>
<keyword evidence="2 4" id="KW-0560">Oxidoreductase</keyword>
<dbReference type="PROSITE" id="PS50206">
    <property type="entry name" value="RHODANESE_3"/>
    <property type="match status" value="1"/>
</dbReference>
<dbReference type="GO" id="GO:0016705">
    <property type="term" value="F:oxidoreductase activity, acting on paired donors, with incorporation or reduction of molecular oxygen"/>
    <property type="evidence" value="ECO:0007669"/>
    <property type="project" value="UniProtKB-UniRule"/>
</dbReference>
<sequence>MSILHNYSSKKALRNDIFLKKEPRLILSFYKYFYVQDPKSYRDQIYKNFLKYQILGRVYIAYEGINAQISIPIYMYSNFKKFLYQFDPELNNLHINKTFHLNNVYAFWVFSVKVKKKIVNDGIQDPLFKFKNVGIYINAEKVNLMLKNKEIIFIDMRNSYEYKIGRFPNAIEIKSNTFREQLKNVIKTMSYAKDKNIVMYCTGGIRCEKATSWMIFNGFKNVYHIKGGIIGYVNQAKKNRLPILFKGKNFVFDNRMSEKISEDVLSLCKQCNKPSDNYVNCAFNLCHLLFIQCHNCEINFRNCCSFNCMKRYNISLR</sequence>